<accession>Q0S223</accession>
<evidence type="ECO:0000313" key="3">
    <source>
        <dbReference type="Proteomes" id="UP000008710"/>
    </source>
</evidence>
<protein>
    <submittedName>
        <fullName evidence="2">Uncharacterized protein</fullName>
    </submittedName>
</protein>
<gene>
    <name evidence="2" type="ordered locus">RHA1_ro06640</name>
</gene>
<dbReference type="KEGG" id="rha:RHA1_ro06640"/>
<evidence type="ECO:0000313" key="2">
    <source>
        <dbReference type="EMBL" id="ABG98413.1"/>
    </source>
</evidence>
<sequence length="192" mass="19380">MLDSRDRGPTWHHGPVLMPTVSRPPTSGPAVSRRTALRFAAASAFGVASVSLLAGCADDADSGTEVDSLVAQSRLARRDAAGAAATIALLPDRGAALELVRAQRTAHADALDAEIARAAGTYPDGTAPTTSAPPATTPTAPAPPPGLDQLRADLAESQRSAADSARTLTAYRAGLCASISAACGTYLAVVLP</sequence>
<feature type="region of interest" description="Disordered" evidence="1">
    <location>
        <begin position="1"/>
        <end position="30"/>
    </location>
</feature>
<reference evidence="3" key="1">
    <citation type="journal article" date="2006" name="Proc. Natl. Acad. Sci. U.S.A.">
        <title>The complete genome of Rhodococcus sp. RHA1 provides insights into a catabolic powerhouse.</title>
        <authorList>
            <person name="McLeod M.P."/>
            <person name="Warren R.L."/>
            <person name="Hsiao W.W.L."/>
            <person name="Araki N."/>
            <person name="Myhre M."/>
            <person name="Fernandes C."/>
            <person name="Miyazawa D."/>
            <person name="Wong W."/>
            <person name="Lillquist A.L."/>
            <person name="Wang D."/>
            <person name="Dosanjh M."/>
            <person name="Hara H."/>
            <person name="Petrescu A."/>
            <person name="Morin R.D."/>
            <person name="Yang G."/>
            <person name="Stott J.M."/>
            <person name="Schein J.E."/>
            <person name="Shin H."/>
            <person name="Smailus D."/>
            <person name="Siddiqui A.S."/>
            <person name="Marra M.A."/>
            <person name="Jones S.J.M."/>
            <person name="Holt R."/>
            <person name="Brinkman F.S.L."/>
            <person name="Miyauchi K."/>
            <person name="Fukuda M."/>
            <person name="Davies J.E."/>
            <person name="Mohn W.W."/>
            <person name="Eltis L.D."/>
        </authorList>
    </citation>
    <scope>NUCLEOTIDE SEQUENCE [LARGE SCALE GENOMIC DNA]</scope>
    <source>
        <strain evidence="3">RHA1</strain>
    </source>
</reference>
<dbReference type="AlphaFoldDB" id="Q0S223"/>
<dbReference type="eggNOG" id="ENOG5034ATC">
    <property type="taxonomic scope" value="Bacteria"/>
</dbReference>
<proteinExistence type="predicted"/>
<dbReference type="Proteomes" id="UP000008710">
    <property type="component" value="Chromosome"/>
</dbReference>
<dbReference type="EMBL" id="CP000431">
    <property type="protein sequence ID" value="ABG98413.1"/>
    <property type="molecule type" value="Genomic_DNA"/>
</dbReference>
<feature type="compositionally biased region" description="Low complexity" evidence="1">
    <location>
        <begin position="126"/>
        <end position="139"/>
    </location>
</feature>
<evidence type="ECO:0000256" key="1">
    <source>
        <dbReference type="SAM" id="MobiDB-lite"/>
    </source>
</evidence>
<feature type="region of interest" description="Disordered" evidence="1">
    <location>
        <begin position="120"/>
        <end position="149"/>
    </location>
</feature>
<name>Q0S223_RHOJR</name>
<organism evidence="2 3">
    <name type="scientific">Rhodococcus jostii (strain RHA1)</name>
    <dbReference type="NCBI Taxonomy" id="101510"/>
    <lineage>
        <taxon>Bacteria</taxon>
        <taxon>Bacillati</taxon>
        <taxon>Actinomycetota</taxon>
        <taxon>Actinomycetes</taxon>
        <taxon>Mycobacteriales</taxon>
        <taxon>Nocardiaceae</taxon>
        <taxon>Rhodococcus</taxon>
    </lineage>
</organism>
<dbReference type="HOGENOM" id="CLU_118078_0_0_11"/>